<evidence type="ECO:0000256" key="2">
    <source>
        <dbReference type="ARBA" id="ARBA00022723"/>
    </source>
</evidence>
<dbReference type="InterPro" id="IPR025525">
    <property type="entry name" value="hAT-like_transposase_RNase-H"/>
</dbReference>
<dbReference type="InterPro" id="IPR008906">
    <property type="entry name" value="HATC_C_dom"/>
</dbReference>
<protein>
    <recommendedName>
        <fullName evidence="12">BED-type domain-containing protein</fullName>
    </recommendedName>
</protein>
<dbReference type="Pfam" id="PF05699">
    <property type="entry name" value="Dimer_Tnp_hAT"/>
    <property type="match status" value="1"/>
</dbReference>
<keyword evidence="3" id="KW-0863">Zinc-finger</keyword>
<evidence type="ECO:0000256" key="3">
    <source>
        <dbReference type="ARBA" id="ARBA00022771"/>
    </source>
</evidence>
<evidence type="ECO:0000256" key="6">
    <source>
        <dbReference type="ARBA" id="ARBA00023242"/>
    </source>
</evidence>
<keyword evidence="4" id="KW-0862">Zinc</keyword>
<dbReference type="Proteomes" id="UP000323506">
    <property type="component" value="Chromosome D05"/>
</dbReference>
<keyword evidence="11" id="KW-1185">Reference proteome</keyword>
<evidence type="ECO:0000259" key="8">
    <source>
        <dbReference type="Pfam" id="PF05699"/>
    </source>
</evidence>
<dbReference type="GO" id="GO:0003677">
    <property type="term" value="F:DNA binding"/>
    <property type="evidence" value="ECO:0007669"/>
    <property type="project" value="UniProtKB-KW"/>
</dbReference>
<gene>
    <name evidence="10" type="ORF">ES288_D05G110900v1</name>
</gene>
<dbReference type="InterPro" id="IPR012337">
    <property type="entry name" value="RNaseH-like_sf"/>
</dbReference>
<dbReference type="SUPFAM" id="SSF53098">
    <property type="entry name" value="Ribonuclease H-like"/>
    <property type="match status" value="1"/>
</dbReference>
<reference evidence="10 11" key="1">
    <citation type="submission" date="2019-06" db="EMBL/GenBank/DDBJ databases">
        <title>WGS assembly of Gossypium darwinii.</title>
        <authorList>
            <person name="Chen Z.J."/>
            <person name="Sreedasyam A."/>
            <person name="Ando A."/>
            <person name="Song Q."/>
            <person name="De L."/>
            <person name="Hulse-Kemp A."/>
            <person name="Ding M."/>
            <person name="Ye W."/>
            <person name="Kirkbride R."/>
            <person name="Jenkins J."/>
            <person name="Plott C."/>
            <person name="Lovell J."/>
            <person name="Lin Y.-M."/>
            <person name="Vaughn R."/>
            <person name="Liu B."/>
            <person name="Li W."/>
            <person name="Simpson S."/>
            <person name="Scheffler B."/>
            <person name="Saski C."/>
            <person name="Grover C."/>
            <person name="Hu G."/>
            <person name="Conover J."/>
            <person name="Carlson J."/>
            <person name="Shu S."/>
            <person name="Boston L."/>
            <person name="Williams M."/>
            <person name="Peterson D."/>
            <person name="Mcgee K."/>
            <person name="Jones D."/>
            <person name="Wendel J."/>
            <person name="Stelly D."/>
            <person name="Grimwood J."/>
            <person name="Schmutz J."/>
        </authorList>
    </citation>
    <scope>NUCLEOTIDE SEQUENCE [LARGE SCALE GENOMIC DNA]</scope>
    <source>
        <strain evidence="10">1808015.09</strain>
    </source>
</reference>
<dbReference type="InterPro" id="IPR052035">
    <property type="entry name" value="ZnF_BED_domain_contain"/>
</dbReference>
<sequence>MTMASLNTPILVDDGFNEYESALKRQKSTTSNVWDEMTKLECENKNELKAQSNHCKTIFSAKSSNGTSHLRRHLNSCLKKFDADECHQAIFTFLMCDKHSFRTVEEPGFRYMMRIASPNFKNISRHTAARDVLMYYAKERDRICITAHWVDKDWKLQKRIIRFRALFPPYDGLNIADELKIFSITLDNASYNDFMVSCLKNRFCANRAILCDGAFFQVRCCAYILNLIVRAGLELANDVVGKIRNGIKYIKKSGIRRKRFYDVVDKSFHLNVTKKLRQDVCVRWNSTYLMLESFLYYKDVLDYWGQRDKDYQIFALSNEEWRNVAILCKFLKVFYDVTCVFFGSDYPTANLYFSGVWKVHKVLLDTVKGPYSFLTPMIKQMQEKFNKYWAEYSLILSCAAILHPRYKLNYVQYCFTTIYGVHASDFVETILSNLRLLFDEYVKKFKSTSSSLAGSSNVSDKNPIDSNLDEHNVNSADFGGDFDGSDDYKWYLNESSTRSEKSQLDIYLEEPELDKSSVRYNELSLLACDLLAIPISTVASESAFSMGKKPKMVQAVVCLDDWMRAKRFSTGNYYSQIDCKNDDDNEGDEDDEDDVSSIAF</sequence>
<comment type="subcellular location">
    <subcellularLocation>
        <location evidence="1">Nucleus</location>
    </subcellularLocation>
</comment>
<dbReference type="PANTHER" id="PTHR46481:SF10">
    <property type="entry name" value="ZINC FINGER BED DOMAIN-CONTAINING PROTEIN 39"/>
    <property type="match status" value="1"/>
</dbReference>
<dbReference type="SMART" id="SM00614">
    <property type="entry name" value="ZnF_BED"/>
    <property type="match status" value="1"/>
</dbReference>
<dbReference type="GO" id="GO:0005634">
    <property type="term" value="C:nucleus"/>
    <property type="evidence" value="ECO:0007669"/>
    <property type="project" value="UniProtKB-SubCell"/>
</dbReference>
<evidence type="ECO:0000256" key="7">
    <source>
        <dbReference type="SAM" id="MobiDB-lite"/>
    </source>
</evidence>
<evidence type="ECO:0008006" key="12">
    <source>
        <dbReference type="Google" id="ProtNLM"/>
    </source>
</evidence>
<dbReference type="GO" id="GO:0008270">
    <property type="term" value="F:zinc ion binding"/>
    <property type="evidence" value="ECO:0007669"/>
    <property type="project" value="UniProtKB-KW"/>
</dbReference>
<feature type="domain" description="HAT C-terminal dimerisation" evidence="8">
    <location>
        <begin position="515"/>
        <end position="563"/>
    </location>
</feature>
<feature type="region of interest" description="Disordered" evidence="7">
    <location>
        <begin position="579"/>
        <end position="600"/>
    </location>
</feature>
<feature type="compositionally biased region" description="Acidic residues" evidence="7">
    <location>
        <begin position="581"/>
        <end position="600"/>
    </location>
</feature>
<evidence type="ECO:0000313" key="10">
    <source>
        <dbReference type="EMBL" id="TYG67888.1"/>
    </source>
</evidence>
<dbReference type="PANTHER" id="PTHR46481">
    <property type="entry name" value="ZINC FINGER BED DOMAIN-CONTAINING PROTEIN 4"/>
    <property type="match status" value="1"/>
</dbReference>
<evidence type="ECO:0000313" key="11">
    <source>
        <dbReference type="Proteomes" id="UP000323506"/>
    </source>
</evidence>
<name>A0A5D2CGP1_GOSDA</name>
<feature type="domain" description="hAT-like transposase RNase-H fold" evidence="9">
    <location>
        <begin position="344"/>
        <end position="441"/>
    </location>
</feature>
<evidence type="ECO:0000256" key="5">
    <source>
        <dbReference type="ARBA" id="ARBA00023125"/>
    </source>
</evidence>
<dbReference type="EMBL" id="CM017705">
    <property type="protein sequence ID" value="TYG67888.1"/>
    <property type="molecule type" value="Genomic_DNA"/>
</dbReference>
<keyword evidence="5" id="KW-0238">DNA-binding</keyword>
<keyword evidence="2" id="KW-0479">Metal-binding</keyword>
<organism evidence="10 11">
    <name type="scientific">Gossypium darwinii</name>
    <name type="common">Darwin's cotton</name>
    <name type="synonym">Gossypium barbadense var. darwinii</name>
    <dbReference type="NCBI Taxonomy" id="34276"/>
    <lineage>
        <taxon>Eukaryota</taxon>
        <taxon>Viridiplantae</taxon>
        <taxon>Streptophyta</taxon>
        <taxon>Embryophyta</taxon>
        <taxon>Tracheophyta</taxon>
        <taxon>Spermatophyta</taxon>
        <taxon>Magnoliopsida</taxon>
        <taxon>eudicotyledons</taxon>
        <taxon>Gunneridae</taxon>
        <taxon>Pentapetalae</taxon>
        <taxon>rosids</taxon>
        <taxon>malvids</taxon>
        <taxon>Malvales</taxon>
        <taxon>Malvaceae</taxon>
        <taxon>Malvoideae</taxon>
        <taxon>Gossypium</taxon>
    </lineage>
</organism>
<dbReference type="Pfam" id="PF14372">
    <property type="entry name" value="hAT-like_RNase-H"/>
    <property type="match status" value="1"/>
</dbReference>
<accession>A0A5D2CGP1</accession>
<evidence type="ECO:0000256" key="4">
    <source>
        <dbReference type="ARBA" id="ARBA00022833"/>
    </source>
</evidence>
<keyword evidence="6" id="KW-0539">Nucleus</keyword>
<evidence type="ECO:0000259" key="9">
    <source>
        <dbReference type="Pfam" id="PF14372"/>
    </source>
</evidence>
<dbReference type="AlphaFoldDB" id="A0A5D2CGP1"/>
<evidence type="ECO:0000256" key="1">
    <source>
        <dbReference type="ARBA" id="ARBA00004123"/>
    </source>
</evidence>
<proteinExistence type="predicted"/>
<dbReference type="GO" id="GO:0046983">
    <property type="term" value="F:protein dimerization activity"/>
    <property type="evidence" value="ECO:0007669"/>
    <property type="project" value="InterPro"/>
</dbReference>